<sequence>MKQEWTSFKSIEGSLLWIYANQLGMYLSAEGISLTCMEPMLKIRRPDSPEPIYWKLNWEETELGDDILLLKEQDTPEPLNYESLEWTDQKHVITSSSFFLEQNEIKKVSGYGFKENGNEFLSAIVLEMDHRIISIEAGAVITIKVTTTAPADLGELLF</sequence>
<name>A0ACC6SE98_9BACI</name>
<gene>
    <name evidence="1" type="ORF">WMO40_17085</name>
</gene>
<dbReference type="EMBL" id="JBBMEW010000017">
    <property type="protein sequence ID" value="MEQ2528402.1"/>
    <property type="molecule type" value="Genomic_DNA"/>
</dbReference>
<protein>
    <submittedName>
        <fullName evidence="1">Uncharacterized protein</fullName>
    </submittedName>
</protein>
<proteinExistence type="predicted"/>
<evidence type="ECO:0000313" key="2">
    <source>
        <dbReference type="Proteomes" id="UP001439875"/>
    </source>
</evidence>
<accession>A0ACC6SE98</accession>
<dbReference type="Proteomes" id="UP001439875">
    <property type="component" value="Unassembled WGS sequence"/>
</dbReference>
<reference evidence="1" key="1">
    <citation type="submission" date="2024-03" db="EMBL/GenBank/DDBJ databases">
        <title>Human intestinal bacterial collection.</title>
        <authorList>
            <person name="Pauvert C."/>
            <person name="Hitch T.C.A."/>
            <person name="Clavel T."/>
        </authorList>
    </citation>
    <scope>NUCLEOTIDE SEQUENCE</scope>
    <source>
        <strain evidence="1">CLA-AA-H227</strain>
    </source>
</reference>
<comment type="caution">
    <text evidence="1">The sequence shown here is derived from an EMBL/GenBank/DDBJ whole genome shotgun (WGS) entry which is preliminary data.</text>
</comment>
<keyword evidence="2" id="KW-1185">Reference proteome</keyword>
<organism evidence="1 2">
    <name type="scientific">Robertmurraya yapensis</name>
    <name type="common">ex Hitch et al 2024</name>
    <dbReference type="NCBI Taxonomy" id="3133160"/>
    <lineage>
        <taxon>Bacteria</taxon>
        <taxon>Bacillati</taxon>
        <taxon>Bacillota</taxon>
        <taxon>Bacilli</taxon>
        <taxon>Bacillales</taxon>
        <taxon>Bacillaceae</taxon>
        <taxon>Robertmurraya</taxon>
    </lineage>
</organism>
<evidence type="ECO:0000313" key="1">
    <source>
        <dbReference type="EMBL" id="MEQ2528402.1"/>
    </source>
</evidence>